<dbReference type="WBParaSite" id="nRc.2.0.1.t36950-RA">
    <property type="protein sequence ID" value="nRc.2.0.1.t36950-RA"/>
    <property type="gene ID" value="nRc.2.0.1.g36950"/>
</dbReference>
<evidence type="ECO:0000256" key="2">
    <source>
        <dbReference type="ARBA" id="ARBA00022840"/>
    </source>
</evidence>
<evidence type="ECO:0000313" key="4">
    <source>
        <dbReference type="WBParaSite" id="nRc.2.0.1.t36950-RA"/>
    </source>
</evidence>
<dbReference type="GO" id="GO:0016301">
    <property type="term" value="F:kinase activity"/>
    <property type="evidence" value="ECO:0007669"/>
    <property type="project" value="TreeGrafter"/>
</dbReference>
<accession>A0A915KF02</accession>
<organism evidence="3 4">
    <name type="scientific">Romanomermis culicivorax</name>
    <name type="common">Nematode worm</name>
    <dbReference type="NCBI Taxonomy" id="13658"/>
    <lineage>
        <taxon>Eukaryota</taxon>
        <taxon>Metazoa</taxon>
        <taxon>Ecdysozoa</taxon>
        <taxon>Nematoda</taxon>
        <taxon>Enoplea</taxon>
        <taxon>Dorylaimia</taxon>
        <taxon>Mermithida</taxon>
        <taxon>Mermithoidea</taxon>
        <taxon>Mermithidae</taxon>
        <taxon>Romanomermis</taxon>
    </lineage>
</organism>
<dbReference type="InterPro" id="IPR027417">
    <property type="entry name" value="P-loop_NTPase"/>
</dbReference>
<reference evidence="4" key="1">
    <citation type="submission" date="2022-11" db="UniProtKB">
        <authorList>
            <consortium name="WormBaseParasite"/>
        </authorList>
    </citation>
    <scope>IDENTIFICATION</scope>
</reference>
<dbReference type="InterPro" id="IPR052648">
    <property type="entry name" value="Ser-tRNA(Sec)_kinase"/>
</dbReference>
<dbReference type="GO" id="GO:0005524">
    <property type="term" value="F:ATP binding"/>
    <property type="evidence" value="ECO:0007669"/>
    <property type="project" value="UniProtKB-KW"/>
</dbReference>
<evidence type="ECO:0000256" key="1">
    <source>
        <dbReference type="ARBA" id="ARBA00022741"/>
    </source>
</evidence>
<keyword evidence="2" id="KW-0067">ATP-binding</keyword>
<keyword evidence="1" id="KW-0547">Nucleotide-binding</keyword>
<dbReference type="PANTHER" id="PTHR20873">
    <property type="entry name" value="L-SERYL-TRNA(SEC) KINASE"/>
    <property type="match status" value="1"/>
</dbReference>
<dbReference type="SUPFAM" id="SSF52540">
    <property type="entry name" value="P-loop containing nucleoside triphosphate hydrolases"/>
    <property type="match status" value="1"/>
</dbReference>
<sequence length="326" mass="37824">MKITLIVVCGLPGSGKTTFCNKLRSSNMFPEDIILHDIKDSWKKRRNDVQECVSRLLATLKTENCDSNFISTGSNIVWPKFSQKIVTSENSSIDGRNILILLDDNMYYNSMRLRYYNLALEKRTYFGQIYVKCDLETCLQRNAARKDESCTIPKDVIIRMSEIFEEPNPLGRSWERNSMIIAAQDLSSLDTLGRIKYFFRQISESPLPENNIDQLADEKLKSRYINESNKAHQVDIIFRKAINQIIKEKRNLGYDDTSSLFRKLTEFKKYLMDGVLGIESLNIERAKFLLLEGTGPLKFWVMDDPTNIKLSCLPPQTSEQRYMYEL</sequence>
<evidence type="ECO:0000313" key="3">
    <source>
        <dbReference type="Proteomes" id="UP000887565"/>
    </source>
</evidence>
<dbReference type="PANTHER" id="PTHR20873:SF0">
    <property type="entry name" value="L-SERYL-TRNA(SEC) KINASE"/>
    <property type="match status" value="1"/>
</dbReference>
<keyword evidence="3" id="KW-1185">Reference proteome</keyword>
<dbReference type="GO" id="GO:0000049">
    <property type="term" value="F:tRNA binding"/>
    <property type="evidence" value="ECO:0007669"/>
    <property type="project" value="TreeGrafter"/>
</dbReference>
<dbReference type="InterPro" id="IPR013641">
    <property type="entry name" value="KTI12/PSTK"/>
</dbReference>
<dbReference type="OMA" id="HYYRSMR"/>
<protein>
    <submittedName>
        <fullName evidence="4">L-seryl-tRNA(Sec) kinase</fullName>
    </submittedName>
</protein>
<dbReference type="Gene3D" id="3.40.50.300">
    <property type="entry name" value="P-loop containing nucleotide triphosphate hydrolases"/>
    <property type="match status" value="1"/>
</dbReference>
<dbReference type="Proteomes" id="UP000887565">
    <property type="component" value="Unplaced"/>
</dbReference>
<dbReference type="AlphaFoldDB" id="A0A915KF02"/>
<name>A0A915KF02_ROMCU</name>
<proteinExistence type="predicted"/>
<dbReference type="Pfam" id="PF08433">
    <property type="entry name" value="KTI12"/>
    <property type="match status" value="1"/>
</dbReference>